<keyword evidence="2" id="KW-0472">Membrane</keyword>
<feature type="compositionally biased region" description="Basic and acidic residues" evidence="1">
    <location>
        <begin position="22"/>
        <end position="34"/>
    </location>
</feature>
<keyword evidence="2" id="KW-1133">Transmembrane helix</keyword>
<evidence type="ECO:0000256" key="2">
    <source>
        <dbReference type="SAM" id="Phobius"/>
    </source>
</evidence>
<dbReference type="Proteomes" id="UP001472677">
    <property type="component" value="Unassembled WGS sequence"/>
</dbReference>
<dbReference type="EMBL" id="JBBPBM010000026">
    <property type="protein sequence ID" value="KAK8539322.1"/>
    <property type="molecule type" value="Genomic_DNA"/>
</dbReference>
<evidence type="ECO:0000313" key="3">
    <source>
        <dbReference type="EMBL" id="KAK8539322.1"/>
    </source>
</evidence>
<evidence type="ECO:0000313" key="4">
    <source>
        <dbReference type="Proteomes" id="UP001472677"/>
    </source>
</evidence>
<feature type="transmembrane region" description="Helical" evidence="2">
    <location>
        <begin position="62"/>
        <end position="86"/>
    </location>
</feature>
<name>A0ABR2DI99_9ROSI</name>
<sequence length="90" mass="10064">MSPTKRKEKGKTPPLPVGQEIEEGRHPGSTKDETSDQVGFANTTAIQDPRKEKALLGVPKKYTLSAILMVVLFDCAQLFQTIFFLLRAFR</sequence>
<keyword evidence="4" id="KW-1185">Reference proteome</keyword>
<organism evidence="3 4">
    <name type="scientific">Hibiscus sabdariffa</name>
    <name type="common">roselle</name>
    <dbReference type="NCBI Taxonomy" id="183260"/>
    <lineage>
        <taxon>Eukaryota</taxon>
        <taxon>Viridiplantae</taxon>
        <taxon>Streptophyta</taxon>
        <taxon>Embryophyta</taxon>
        <taxon>Tracheophyta</taxon>
        <taxon>Spermatophyta</taxon>
        <taxon>Magnoliopsida</taxon>
        <taxon>eudicotyledons</taxon>
        <taxon>Gunneridae</taxon>
        <taxon>Pentapetalae</taxon>
        <taxon>rosids</taxon>
        <taxon>malvids</taxon>
        <taxon>Malvales</taxon>
        <taxon>Malvaceae</taxon>
        <taxon>Malvoideae</taxon>
        <taxon>Hibiscus</taxon>
    </lineage>
</organism>
<accession>A0ABR2DI99</accession>
<feature type="region of interest" description="Disordered" evidence="1">
    <location>
        <begin position="1"/>
        <end position="44"/>
    </location>
</feature>
<protein>
    <submittedName>
        <fullName evidence="3">Uncharacterized protein</fullName>
    </submittedName>
</protein>
<comment type="caution">
    <text evidence="3">The sequence shown here is derived from an EMBL/GenBank/DDBJ whole genome shotgun (WGS) entry which is preliminary data.</text>
</comment>
<gene>
    <name evidence="3" type="ORF">V6N12_042951</name>
</gene>
<evidence type="ECO:0000256" key="1">
    <source>
        <dbReference type="SAM" id="MobiDB-lite"/>
    </source>
</evidence>
<proteinExistence type="predicted"/>
<keyword evidence="2" id="KW-0812">Transmembrane</keyword>
<reference evidence="3 4" key="1">
    <citation type="journal article" date="2024" name="G3 (Bethesda)">
        <title>Genome assembly of Hibiscus sabdariffa L. provides insights into metabolisms of medicinal natural products.</title>
        <authorList>
            <person name="Kim T."/>
        </authorList>
    </citation>
    <scope>NUCLEOTIDE SEQUENCE [LARGE SCALE GENOMIC DNA]</scope>
    <source>
        <strain evidence="3">TK-2024</strain>
        <tissue evidence="3">Old leaves</tissue>
    </source>
</reference>